<sequence length="83" mass="9647">MKIISLSFTQKEDFSDYPRISERNTTRIESDRSGFCCLISFLVRKKLIVKYDARKQHGQFSSSVDEAEADVHKHVSGEQLFFN</sequence>
<evidence type="ECO:0000313" key="1">
    <source>
        <dbReference type="EMBL" id="KAJ0215464.1"/>
    </source>
</evidence>
<protein>
    <submittedName>
        <fullName evidence="1">Uncharacterized protein</fullName>
    </submittedName>
</protein>
<dbReference type="AlphaFoldDB" id="A0A9R1XMS6"/>
<organism evidence="1 2">
    <name type="scientific">Lactuca sativa</name>
    <name type="common">Garden lettuce</name>
    <dbReference type="NCBI Taxonomy" id="4236"/>
    <lineage>
        <taxon>Eukaryota</taxon>
        <taxon>Viridiplantae</taxon>
        <taxon>Streptophyta</taxon>
        <taxon>Embryophyta</taxon>
        <taxon>Tracheophyta</taxon>
        <taxon>Spermatophyta</taxon>
        <taxon>Magnoliopsida</taxon>
        <taxon>eudicotyledons</taxon>
        <taxon>Gunneridae</taxon>
        <taxon>Pentapetalae</taxon>
        <taxon>asterids</taxon>
        <taxon>campanulids</taxon>
        <taxon>Asterales</taxon>
        <taxon>Asteraceae</taxon>
        <taxon>Cichorioideae</taxon>
        <taxon>Cichorieae</taxon>
        <taxon>Lactucinae</taxon>
        <taxon>Lactuca</taxon>
    </lineage>
</organism>
<proteinExistence type="predicted"/>
<accession>A0A9R1XMS6</accession>
<keyword evidence="2" id="KW-1185">Reference proteome</keyword>
<evidence type="ECO:0000313" key="2">
    <source>
        <dbReference type="Proteomes" id="UP000235145"/>
    </source>
</evidence>
<name>A0A9R1XMS6_LACSA</name>
<dbReference type="EMBL" id="NBSK02000003">
    <property type="protein sequence ID" value="KAJ0215464.1"/>
    <property type="molecule type" value="Genomic_DNA"/>
</dbReference>
<dbReference type="Proteomes" id="UP000235145">
    <property type="component" value="Unassembled WGS sequence"/>
</dbReference>
<comment type="caution">
    <text evidence="1">The sequence shown here is derived from an EMBL/GenBank/DDBJ whole genome shotgun (WGS) entry which is preliminary data.</text>
</comment>
<reference evidence="1 2" key="1">
    <citation type="journal article" date="2017" name="Nat. Commun.">
        <title>Genome assembly with in vitro proximity ligation data and whole-genome triplication in lettuce.</title>
        <authorList>
            <person name="Reyes-Chin-Wo S."/>
            <person name="Wang Z."/>
            <person name="Yang X."/>
            <person name="Kozik A."/>
            <person name="Arikit S."/>
            <person name="Song C."/>
            <person name="Xia L."/>
            <person name="Froenicke L."/>
            <person name="Lavelle D.O."/>
            <person name="Truco M.J."/>
            <person name="Xia R."/>
            <person name="Zhu S."/>
            <person name="Xu C."/>
            <person name="Xu H."/>
            <person name="Xu X."/>
            <person name="Cox K."/>
            <person name="Korf I."/>
            <person name="Meyers B.C."/>
            <person name="Michelmore R.W."/>
        </authorList>
    </citation>
    <scope>NUCLEOTIDE SEQUENCE [LARGE SCALE GENOMIC DNA]</scope>
    <source>
        <strain evidence="2">cv. Salinas</strain>
        <tissue evidence="1">Seedlings</tissue>
    </source>
</reference>
<gene>
    <name evidence="1" type="ORF">LSAT_V11C300148310</name>
</gene>